<protein>
    <recommendedName>
        <fullName evidence="8">(+)-delta-cadinene synthase</fullName>
    </recommendedName>
</protein>
<dbReference type="PANTHER" id="PTHR31225">
    <property type="entry name" value="OS04G0344100 PROTEIN-RELATED"/>
    <property type="match status" value="1"/>
</dbReference>
<dbReference type="InterPro" id="IPR036965">
    <property type="entry name" value="Terpene_synth_N_sf"/>
</dbReference>
<evidence type="ECO:0000313" key="6">
    <source>
        <dbReference type="EMBL" id="GAY49900.1"/>
    </source>
</evidence>
<dbReference type="Pfam" id="PF03936">
    <property type="entry name" value="Terpene_synth_C"/>
    <property type="match status" value="1"/>
</dbReference>
<evidence type="ECO:0000256" key="3">
    <source>
        <dbReference type="ARBA" id="ARBA00022842"/>
    </source>
</evidence>
<dbReference type="GO" id="GO:0000287">
    <property type="term" value="F:magnesium ion binding"/>
    <property type="evidence" value="ECO:0007669"/>
    <property type="project" value="InterPro"/>
</dbReference>
<dbReference type="SUPFAM" id="SSF48239">
    <property type="entry name" value="Terpenoid cyclases/Protein prenyltransferases"/>
    <property type="match status" value="1"/>
</dbReference>
<keyword evidence="3" id="KW-0460">Magnesium</keyword>
<dbReference type="InterPro" id="IPR008949">
    <property type="entry name" value="Isoprenoid_synthase_dom_sf"/>
</dbReference>
<feature type="domain" description="Terpene synthase N-terminal" evidence="4">
    <location>
        <begin position="42"/>
        <end position="191"/>
    </location>
</feature>
<dbReference type="InterPro" id="IPR050148">
    <property type="entry name" value="Terpene_synthase-like"/>
</dbReference>
<dbReference type="STRING" id="55188.A0A2H5PC06"/>
<evidence type="ECO:0008006" key="8">
    <source>
        <dbReference type="Google" id="ProtNLM"/>
    </source>
</evidence>
<evidence type="ECO:0000256" key="2">
    <source>
        <dbReference type="ARBA" id="ARBA00022723"/>
    </source>
</evidence>
<dbReference type="SUPFAM" id="SSF48576">
    <property type="entry name" value="Terpenoid synthases"/>
    <property type="match status" value="1"/>
</dbReference>
<comment type="caution">
    <text evidence="6">The sequence shown here is derived from an EMBL/GenBank/DDBJ whole genome shotgun (WGS) entry which is preliminary data.</text>
</comment>
<reference evidence="6 7" key="1">
    <citation type="journal article" date="2017" name="Front. Genet.">
        <title>Draft sequencing of the heterozygous diploid genome of Satsuma (Citrus unshiu Marc.) using a hybrid assembly approach.</title>
        <authorList>
            <person name="Shimizu T."/>
            <person name="Tanizawa Y."/>
            <person name="Mochizuki T."/>
            <person name="Nagasaki H."/>
            <person name="Yoshioka T."/>
            <person name="Toyoda A."/>
            <person name="Fujiyama A."/>
            <person name="Kaminuma E."/>
            <person name="Nakamura Y."/>
        </authorList>
    </citation>
    <scope>NUCLEOTIDE SEQUENCE [LARGE SCALE GENOMIC DNA]</scope>
    <source>
        <strain evidence="7">cv. Miyagawa wase</strain>
    </source>
</reference>
<dbReference type="InterPro" id="IPR001906">
    <property type="entry name" value="Terpene_synth_N"/>
</dbReference>
<keyword evidence="7" id="KW-1185">Reference proteome</keyword>
<dbReference type="Gene3D" id="1.50.10.130">
    <property type="entry name" value="Terpene synthase, N-terminal domain"/>
    <property type="match status" value="1"/>
</dbReference>
<evidence type="ECO:0000259" key="4">
    <source>
        <dbReference type="Pfam" id="PF01397"/>
    </source>
</evidence>
<feature type="domain" description="Terpene synthase metal-binding" evidence="5">
    <location>
        <begin position="251"/>
        <end position="356"/>
    </location>
</feature>
<comment type="cofactor">
    <cofactor evidence="1">
        <name>Mg(2+)</name>
        <dbReference type="ChEBI" id="CHEBI:18420"/>
    </cofactor>
</comment>
<evidence type="ECO:0000256" key="1">
    <source>
        <dbReference type="ARBA" id="ARBA00001946"/>
    </source>
</evidence>
<dbReference type="InterPro" id="IPR008930">
    <property type="entry name" value="Terpenoid_cyclase/PrenylTrfase"/>
</dbReference>
<gene>
    <name evidence="6" type="ORF">CUMW_122580</name>
</gene>
<evidence type="ECO:0000259" key="5">
    <source>
        <dbReference type="Pfam" id="PF03936"/>
    </source>
</evidence>
<dbReference type="Pfam" id="PF01397">
    <property type="entry name" value="Terpene_synth"/>
    <property type="match status" value="1"/>
</dbReference>
<dbReference type="GO" id="GO:0016114">
    <property type="term" value="P:terpenoid biosynthetic process"/>
    <property type="evidence" value="ECO:0007669"/>
    <property type="project" value="InterPro"/>
</dbReference>
<dbReference type="GO" id="GO:0010333">
    <property type="term" value="F:terpene synthase activity"/>
    <property type="evidence" value="ECO:0007669"/>
    <property type="project" value="InterPro"/>
</dbReference>
<evidence type="ECO:0000313" key="7">
    <source>
        <dbReference type="Proteomes" id="UP000236630"/>
    </source>
</evidence>
<accession>A0A2H5PC06</accession>
<organism evidence="6 7">
    <name type="scientific">Citrus unshiu</name>
    <name type="common">Satsuma mandarin</name>
    <name type="synonym">Citrus nobilis var. unshiu</name>
    <dbReference type="NCBI Taxonomy" id="55188"/>
    <lineage>
        <taxon>Eukaryota</taxon>
        <taxon>Viridiplantae</taxon>
        <taxon>Streptophyta</taxon>
        <taxon>Embryophyta</taxon>
        <taxon>Tracheophyta</taxon>
        <taxon>Spermatophyta</taxon>
        <taxon>Magnoliopsida</taxon>
        <taxon>eudicotyledons</taxon>
        <taxon>Gunneridae</taxon>
        <taxon>Pentapetalae</taxon>
        <taxon>rosids</taxon>
        <taxon>malvids</taxon>
        <taxon>Sapindales</taxon>
        <taxon>Rutaceae</taxon>
        <taxon>Aurantioideae</taxon>
        <taxon>Citrus</taxon>
    </lineage>
</organism>
<dbReference type="AlphaFoldDB" id="A0A2H5PC06"/>
<name>A0A2H5PC06_CITUN</name>
<dbReference type="Gene3D" id="1.10.600.10">
    <property type="entry name" value="Farnesyl Diphosphate Synthase"/>
    <property type="match status" value="1"/>
</dbReference>
<dbReference type="EMBL" id="BDQV01000057">
    <property type="protein sequence ID" value="GAY49900.1"/>
    <property type="molecule type" value="Genomic_DNA"/>
</dbReference>
<proteinExistence type="predicted"/>
<dbReference type="PANTHER" id="PTHR31225:SF9">
    <property type="entry name" value="TERPENE SYNTHASE 10"/>
    <property type="match status" value="1"/>
</dbReference>
<dbReference type="InterPro" id="IPR005630">
    <property type="entry name" value="Terpene_synthase_metal-bd"/>
</dbReference>
<dbReference type="Proteomes" id="UP000236630">
    <property type="component" value="Unassembled WGS sequence"/>
</dbReference>
<sequence length="364" mass="42999">MVLHMLSLSSCSFTKLLHRNQISLGLPRSCHFTPFQVQCLGKSYAKRIEELKADVRAMLDKAVVMDPLHQFELRDALQRLGVSYHFGDEIKKLRNAIYRNNNLQKQESLYDVALEFRLLRQHGYDTATTASIQLKFFDDWKGILSMYEAAYLLVEGENIFYEIRNFTTTYLKEYIKHNKDPYILTLVNHALELPLHWRMQRMETRWFIDAYESGPDINHVLLELAKLDFNMVQAKHQEDLESVSEWWEYVGFGNKLNFARDRLMENFLWTVGVTSEPQFGYFRRMSTKVSALITSIDDAYDVYGTLDELKLFTNSVERWDVSAMDQHPYYLKFCFLALHNFIMKLLLTLSKKKKLTSFVILKKW</sequence>
<keyword evidence="2" id="KW-0479">Metal-binding</keyword>